<keyword evidence="10 11" id="KW-0472">Membrane</keyword>
<feature type="transmembrane region" description="Helical" evidence="11">
    <location>
        <begin position="188"/>
        <end position="209"/>
    </location>
</feature>
<feature type="transmembrane region" description="Helical" evidence="11">
    <location>
        <begin position="12"/>
        <end position="32"/>
    </location>
</feature>
<feature type="transmembrane region" description="Helical" evidence="11">
    <location>
        <begin position="229"/>
        <end position="246"/>
    </location>
</feature>
<keyword evidence="9" id="KW-0902">Two-component regulatory system</keyword>
<dbReference type="Pfam" id="PF02518">
    <property type="entry name" value="HATPase_c"/>
    <property type="match status" value="1"/>
</dbReference>
<dbReference type="AlphaFoldDB" id="A0A1Z5HVB4"/>
<keyword evidence="4" id="KW-1003">Cell membrane</keyword>
<comment type="catalytic activity">
    <reaction evidence="1">
        <text>ATP + protein L-histidine = ADP + protein N-phospho-L-histidine.</text>
        <dbReference type="EC" id="2.7.13.3"/>
    </reaction>
</comment>
<evidence type="ECO:0000313" key="13">
    <source>
        <dbReference type="EMBL" id="GAW93271.1"/>
    </source>
</evidence>
<dbReference type="GO" id="GO:0046983">
    <property type="term" value="F:protein dimerization activity"/>
    <property type="evidence" value="ECO:0007669"/>
    <property type="project" value="InterPro"/>
</dbReference>
<dbReference type="PANTHER" id="PTHR24421:SF37">
    <property type="entry name" value="SENSOR HISTIDINE KINASE NARS"/>
    <property type="match status" value="1"/>
</dbReference>
<evidence type="ECO:0000256" key="6">
    <source>
        <dbReference type="ARBA" id="ARBA00022692"/>
    </source>
</evidence>
<proteinExistence type="predicted"/>
<feature type="transmembrane region" description="Helical" evidence="11">
    <location>
        <begin position="41"/>
        <end position="59"/>
    </location>
</feature>
<dbReference type="Proteomes" id="UP000197032">
    <property type="component" value="Unassembled WGS sequence"/>
</dbReference>
<dbReference type="EMBL" id="BDGJ01000125">
    <property type="protein sequence ID" value="GAW93271.1"/>
    <property type="molecule type" value="Genomic_DNA"/>
</dbReference>
<dbReference type="Gene3D" id="1.20.5.1930">
    <property type="match status" value="1"/>
</dbReference>
<comment type="caution">
    <text evidence="13">The sequence shown here is derived from an EMBL/GenBank/DDBJ whole genome shotgun (WGS) entry which is preliminary data.</text>
</comment>
<reference evidence="14" key="1">
    <citation type="journal article" date="2017" name="Appl. Environ. Microbiol.">
        <title>Genomic Analysis of Calderihabitans maritimus KKC1, a Thermophilic, Hydrogenogenic, Carboxydotrophic Bacterium Isolated from Marine Sediment.</title>
        <authorList>
            <person name="Omae K."/>
            <person name="Yoneda Y."/>
            <person name="Fukuyama Y."/>
            <person name="Yoshida T."/>
            <person name="Sako Y."/>
        </authorList>
    </citation>
    <scope>NUCLEOTIDE SEQUENCE [LARGE SCALE GENOMIC DNA]</scope>
    <source>
        <strain evidence="14">KKC1</strain>
    </source>
</reference>
<evidence type="ECO:0000256" key="9">
    <source>
        <dbReference type="ARBA" id="ARBA00023012"/>
    </source>
</evidence>
<comment type="subcellular location">
    <subcellularLocation>
        <location evidence="2">Cell membrane</location>
        <topology evidence="2">Multi-pass membrane protein</topology>
    </subcellularLocation>
</comment>
<feature type="transmembrane region" description="Helical" evidence="11">
    <location>
        <begin position="113"/>
        <end position="136"/>
    </location>
</feature>
<dbReference type="InterPro" id="IPR036890">
    <property type="entry name" value="HATPase_C_sf"/>
</dbReference>
<evidence type="ECO:0000256" key="3">
    <source>
        <dbReference type="ARBA" id="ARBA00012438"/>
    </source>
</evidence>
<keyword evidence="6 11" id="KW-0812">Transmembrane</keyword>
<evidence type="ECO:0000256" key="10">
    <source>
        <dbReference type="ARBA" id="ARBA00023136"/>
    </source>
</evidence>
<protein>
    <recommendedName>
        <fullName evidence="3">histidine kinase</fullName>
        <ecNumber evidence="3">2.7.13.3</ecNumber>
    </recommendedName>
</protein>
<dbReference type="InterPro" id="IPR003594">
    <property type="entry name" value="HATPase_dom"/>
</dbReference>
<dbReference type="EC" id="2.7.13.3" evidence="3"/>
<accession>A0A1Z5HVB4</accession>
<evidence type="ECO:0000256" key="4">
    <source>
        <dbReference type="ARBA" id="ARBA00022475"/>
    </source>
</evidence>
<organism evidence="13 14">
    <name type="scientific">Calderihabitans maritimus</name>
    <dbReference type="NCBI Taxonomy" id="1246530"/>
    <lineage>
        <taxon>Bacteria</taxon>
        <taxon>Bacillati</taxon>
        <taxon>Bacillota</taxon>
        <taxon>Clostridia</taxon>
        <taxon>Neomoorellales</taxon>
        <taxon>Calderihabitantaceae</taxon>
        <taxon>Calderihabitans</taxon>
    </lineage>
</organism>
<keyword evidence="5" id="KW-0808">Transferase</keyword>
<feature type="transmembrane region" description="Helical" evidence="11">
    <location>
        <begin position="79"/>
        <end position="101"/>
    </location>
</feature>
<dbReference type="Gene3D" id="3.30.565.10">
    <property type="entry name" value="Histidine kinase-like ATPase, C-terminal domain"/>
    <property type="match status" value="1"/>
</dbReference>
<dbReference type="RefSeq" id="WP_088554444.1">
    <property type="nucleotide sequence ID" value="NZ_BDGJ01000125.1"/>
</dbReference>
<gene>
    <name evidence="13" type="ORF">KKC1_24100</name>
</gene>
<keyword evidence="14" id="KW-1185">Reference proteome</keyword>
<evidence type="ECO:0000256" key="8">
    <source>
        <dbReference type="ARBA" id="ARBA00022989"/>
    </source>
</evidence>
<keyword evidence="7 13" id="KW-0418">Kinase</keyword>
<keyword evidence="8 11" id="KW-1133">Transmembrane helix</keyword>
<dbReference type="OrthoDB" id="9781904at2"/>
<dbReference type="SUPFAM" id="SSF55874">
    <property type="entry name" value="ATPase domain of HSP90 chaperone/DNA topoisomerase II/histidine kinase"/>
    <property type="match status" value="1"/>
</dbReference>
<sequence>MNLVYEAVKLHFPLIYFVYGLVYFMMGFAILIKNKNGSNFILARPLWLLGIFGLLHGLADWTPAFLPIWREIYRPETILQLRIGAHVLLAFSYLALFFFGVRLLIHTLGLSRWLEAVPVTLFIIWSVSVVTLYGVLSDPVDWMCRMSALARYMLGFPAAMLSAYGLYLQVAELKKLQMPFLTESMRWASIYFAAYGFLTGLIVPKSNFFPASWLNYESFMAVTGLPVQFFRLICGIGISFCIIRILKIFDVESRKRIEEAETRHAILKERERISREIHDGTIQSLYGIGLRLEHCKNLLAKGEKVQAALSHLNFSINKLNETIRDIRHYIMDLPNYYFRDTQLRQELQDLVAEFAVTSTVAPDLIVEETDSRELTPFQRNQLYHIAREALANIQKHARASKAEIRVRLGPEQVEMKIIDNGKGFNVDEVLTRAEQEGKQGLKNIARRVKSLKGTLRIVSSEGQGTEIEITIPYWREENGTAKTHAG</sequence>
<dbReference type="GO" id="GO:0000155">
    <property type="term" value="F:phosphorelay sensor kinase activity"/>
    <property type="evidence" value="ECO:0007669"/>
    <property type="project" value="InterPro"/>
</dbReference>
<dbReference type="CDD" id="cd16917">
    <property type="entry name" value="HATPase_UhpB-NarQ-NarX-like"/>
    <property type="match status" value="1"/>
</dbReference>
<name>A0A1Z5HVB4_9FIRM</name>
<dbReference type="SMART" id="SM00387">
    <property type="entry name" value="HATPase_c"/>
    <property type="match status" value="1"/>
</dbReference>
<evidence type="ECO:0000256" key="1">
    <source>
        <dbReference type="ARBA" id="ARBA00000085"/>
    </source>
</evidence>
<evidence type="ECO:0000256" key="5">
    <source>
        <dbReference type="ARBA" id="ARBA00022679"/>
    </source>
</evidence>
<feature type="domain" description="Histidine kinase/HSP90-like ATPase" evidence="12">
    <location>
        <begin position="377"/>
        <end position="475"/>
    </location>
</feature>
<evidence type="ECO:0000256" key="7">
    <source>
        <dbReference type="ARBA" id="ARBA00022777"/>
    </source>
</evidence>
<evidence type="ECO:0000256" key="11">
    <source>
        <dbReference type="SAM" id="Phobius"/>
    </source>
</evidence>
<evidence type="ECO:0000313" key="14">
    <source>
        <dbReference type="Proteomes" id="UP000197032"/>
    </source>
</evidence>
<dbReference type="InterPro" id="IPR011712">
    <property type="entry name" value="Sig_transdc_His_kin_sub3_dim/P"/>
</dbReference>
<dbReference type="Pfam" id="PF07730">
    <property type="entry name" value="HisKA_3"/>
    <property type="match status" value="1"/>
</dbReference>
<evidence type="ECO:0000259" key="12">
    <source>
        <dbReference type="SMART" id="SM00387"/>
    </source>
</evidence>
<evidence type="ECO:0000256" key="2">
    <source>
        <dbReference type="ARBA" id="ARBA00004651"/>
    </source>
</evidence>
<dbReference type="GO" id="GO:0005886">
    <property type="term" value="C:plasma membrane"/>
    <property type="evidence" value="ECO:0007669"/>
    <property type="project" value="UniProtKB-SubCell"/>
</dbReference>
<dbReference type="InterPro" id="IPR050482">
    <property type="entry name" value="Sensor_HK_TwoCompSys"/>
</dbReference>
<dbReference type="PANTHER" id="PTHR24421">
    <property type="entry name" value="NITRATE/NITRITE SENSOR PROTEIN NARX-RELATED"/>
    <property type="match status" value="1"/>
</dbReference>
<feature type="transmembrane region" description="Helical" evidence="11">
    <location>
        <begin position="148"/>
        <end position="167"/>
    </location>
</feature>